<keyword evidence="1" id="KW-1133">Transmembrane helix</keyword>
<keyword evidence="1" id="KW-0812">Transmembrane</keyword>
<feature type="transmembrane region" description="Helical" evidence="1">
    <location>
        <begin position="12"/>
        <end position="32"/>
    </location>
</feature>
<feature type="transmembrane region" description="Helical" evidence="1">
    <location>
        <begin position="172"/>
        <end position="194"/>
    </location>
</feature>
<evidence type="ECO:0000256" key="1">
    <source>
        <dbReference type="SAM" id="Phobius"/>
    </source>
</evidence>
<evidence type="ECO:0008006" key="3">
    <source>
        <dbReference type="Google" id="ProtNLM"/>
    </source>
</evidence>
<organism evidence="2">
    <name type="scientific">Caldiarchaeum subterraneum</name>
    <dbReference type="NCBI Taxonomy" id="311458"/>
    <lineage>
        <taxon>Archaea</taxon>
        <taxon>Nitrososphaerota</taxon>
        <taxon>Candidatus Caldarchaeales</taxon>
        <taxon>Candidatus Caldarchaeaceae</taxon>
        <taxon>Candidatus Caldarchaeum</taxon>
    </lineage>
</organism>
<comment type="caution">
    <text evidence="2">The sequence shown here is derived from an EMBL/GenBank/DDBJ whole genome shotgun (WGS) entry which is preliminary data.</text>
</comment>
<dbReference type="AlphaFoldDB" id="A0A7C5LEF8"/>
<sequence>MLLGSTVPLKALRITVPAIVLKALAFMAGLEFMTFNPLVGSVVAGAIFVMGFVLAGVISDYKEAEKMPGELRSVLDRIWTEARLLHMSKPEFDVEQVRLRLLKILRSFIEGVEQKRGYSGLEPCVESVEGLSDTIAEMEKVGAAPVAISRVKDGRENLLKNILRIYYMQRTVYLPSARILSEVLMLGVILMLIFVKSQSLVETLLMFSVITYFIVYLRYLTYTLDTPFRQGERTQDDVSLFLLKEFEKKLAKPEAKV</sequence>
<name>A0A7C5LEF8_CALS0</name>
<keyword evidence="1" id="KW-0472">Membrane</keyword>
<gene>
    <name evidence="2" type="ORF">ENM11_05630</name>
</gene>
<dbReference type="EMBL" id="DRWN01000045">
    <property type="protein sequence ID" value="HHK68616.1"/>
    <property type="molecule type" value="Genomic_DNA"/>
</dbReference>
<feature type="transmembrane region" description="Helical" evidence="1">
    <location>
        <begin position="38"/>
        <end position="58"/>
    </location>
</feature>
<proteinExistence type="predicted"/>
<protein>
    <recommendedName>
        <fullName evidence="3">DUF4239 domain-containing protein</fullName>
    </recommendedName>
</protein>
<reference evidence="2" key="1">
    <citation type="journal article" date="2020" name="mSystems">
        <title>Genome- and Community-Level Interaction Insights into Carbon Utilization and Element Cycling Functions of Hydrothermarchaeota in Hydrothermal Sediment.</title>
        <authorList>
            <person name="Zhou Z."/>
            <person name="Liu Y."/>
            <person name="Xu W."/>
            <person name="Pan J."/>
            <person name="Luo Z.H."/>
            <person name="Li M."/>
        </authorList>
    </citation>
    <scope>NUCLEOTIDE SEQUENCE [LARGE SCALE GENOMIC DNA]</scope>
    <source>
        <strain evidence="2">SpSt-1056</strain>
    </source>
</reference>
<evidence type="ECO:0000313" key="2">
    <source>
        <dbReference type="EMBL" id="HHK68616.1"/>
    </source>
</evidence>
<feature type="transmembrane region" description="Helical" evidence="1">
    <location>
        <begin position="200"/>
        <end position="220"/>
    </location>
</feature>
<accession>A0A7C5LEF8</accession>